<sequence>MQHSGKAQKEQSVINLSIAFSGLSGDIISNYAYSKDHCSLKDIGQLNEIKMRHSRLHRSVTFSDSFLSTCQGVGAFLQT</sequence>
<protein>
    <submittedName>
        <fullName evidence="1">Uncharacterized protein</fullName>
    </submittedName>
</protein>
<name>A0A5N6JHV0_9EURO</name>
<proteinExistence type="predicted"/>
<gene>
    <name evidence="1" type="ORF">BDV30DRAFT_203880</name>
</gene>
<dbReference type="Proteomes" id="UP000326289">
    <property type="component" value="Unassembled WGS sequence"/>
</dbReference>
<accession>A0A5N6JHV0</accession>
<reference evidence="1 2" key="1">
    <citation type="submission" date="2019-04" db="EMBL/GenBank/DDBJ databases">
        <title>Fungal friends and foes A comparative genomics study of 23 Aspergillus species from section Flavi.</title>
        <authorList>
            <consortium name="DOE Joint Genome Institute"/>
            <person name="Kjaerbolling I."/>
            <person name="Vesth T.C."/>
            <person name="Frisvad J.C."/>
            <person name="Nybo J.L."/>
            <person name="Theobald S."/>
            <person name="Kildgaard S."/>
            <person name="Petersen T.I."/>
            <person name="Kuo A."/>
            <person name="Sato A."/>
            <person name="Lyhne E.K."/>
            <person name="Kogle M.E."/>
            <person name="Wiebenga A."/>
            <person name="Kun R.S."/>
            <person name="Lubbers R.J."/>
            <person name="Makela M.R."/>
            <person name="Barry K."/>
            <person name="Chovatia M."/>
            <person name="Clum A."/>
            <person name="Daum C."/>
            <person name="Haridas S."/>
            <person name="He G."/>
            <person name="LaButti K."/>
            <person name="Lipzen A."/>
            <person name="Mondo S."/>
            <person name="Pangilinan J."/>
            <person name="Riley R."/>
            <person name="Salamov A."/>
            <person name="Simmons B.A."/>
            <person name="Magnuson J.K."/>
            <person name="Henrissat B."/>
            <person name="Mortensen U.H."/>
            <person name="Larsen T.O."/>
            <person name="De vries R.P."/>
            <person name="Grigoriev I.V."/>
            <person name="Machida M."/>
            <person name="Baker S.E."/>
            <person name="Andersen M.R."/>
        </authorList>
    </citation>
    <scope>NUCLEOTIDE SEQUENCE [LARGE SCALE GENOMIC DNA]</scope>
    <source>
        <strain evidence="1 2">CBS 117635</strain>
    </source>
</reference>
<evidence type="ECO:0000313" key="2">
    <source>
        <dbReference type="Proteomes" id="UP000326289"/>
    </source>
</evidence>
<dbReference type="AlphaFoldDB" id="A0A5N6JHV0"/>
<organism evidence="1 2">
    <name type="scientific">Aspergillus minisclerotigenes</name>
    <dbReference type="NCBI Taxonomy" id="656917"/>
    <lineage>
        <taxon>Eukaryota</taxon>
        <taxon>Fungi</taxon>
        <taxon>Dikarya</taxon>
        <taxon>Ascomycota</taxon>
        <taxon>Pezizomycotina</taxon>
        <taxon>Eurotiomycetes</taxon>
        <taxon>Eurotiomycetidae</taxon>
        <taxon>Eurotiales</taxon>
        <taxon>Aspergillaceae</taxon>
        <taxon>Aspergillus</taxon>
        <taxon>Aspergillus subgen. Circumdati</taxon>
    </lineage>
</organism>
<dbReference type="EMBL" id="ML732768">
    <property type="protein sequence ID" value="KAB8278472.1"/>
    <property type="molecule type" value="Genomic_DNA"/>
</dbReference>
<evidence type="ECO:0000313" key="1">
    <source>
        <dbReference type="EMBL" id="KAB8278472.1"/>
    </source>
</evidence>
<keyword evidence="2" id="KW-1185">Reference proteome</keyword>